<protein>
    <recommendedName>
        <fullName evidence="3">NACHT domain-containing protein</fullName>
    </recommendedName>
</protein>
<dbReference type="KEGG" id="nko:Niako_1440"/>
<dbReference type="HOGENOM" id="CLU_331993_0_0_10"/>
<accession>G8TPJ0</accession>
<dbReference type="Gene3D" id="3.40.50.300">
    <property type="entry name" value="P-loop containing nucleotide triphosphate hydrolases"/>
    <property type="match status" value="1"/>
</dbReference>
<dbReference type="InterPro" id="IPR027417">
    <property type="entry name" value="P-loop_NTPase"/>
</dbReference>
<dbReference type="eggNOG" id="COG5635">
    <property type="taxonomic scope" value="Bacteria"/>
</dbReference>
<dbReference type="Proteomes" id="UP000005438">
    <property type="component" value="Chromosome"/>
</dbReference>
<evidence type="ECO:0000313" key="1">
    <source>
        <dbReference type="EMBL" id="AEV97811.1"/>
    </source>
</evidence>
<dbReference type="EMBL" id="CP003178">
    <property type="protein sequence ID" value="AEV97811.1"/>
    <property type="molecule type" value="Genomic_DNA"/>
</dbReference>
<gene>
    <name evidence="1" type="ordered locus">Niako_1440</name>
</gene>
<organism evidence="1 2">
    <name type="scientific">Niastella koreensis (strain DSM 17620 / KACC 11465 / NBRC 106392 / GR20-10)</name>
    <dbReference type="NCBI Taxonomy" id="700598"/>
    <lineage>
        <taxon>Bacteria</taxon>
        <taxon>Pseudomonadati</taxon>
        <taxon>Bacteroidota</taxon>
        <taxon>Chitinophagia</taxon>
        <taxon>Chitinophagales</taxon>
        <taxon>Chitinophagaceae</taxon>
        <taxon>Niastella</taxon>
    </lineage>
</organism>
<dbReference type="PANTHER" id="PTHR46844">
    <property type="entry name" value="SLR5058 PROTEIN"/>
    <property type="match status" value="1"/>
</dbReference>
<proteinExistence type="predicted"/>
<dbReference type="STRING" id="700598.Niako_1440"/>
<sequence>MQNIRMDVISLQKIEEELKKTHKPAIYEGLPLPLNELTDRSFEILLYHIYRERLLRKDEEIVTMCDTVSLMQGVGEQGRDIMFSRNGAITGVVQCKKYKNNLSSRDVGAEILKFVMNYLNDDSLIGDLDDFTYYFAVSTGFSGATIGHFNDFGTYLCNEPQLEQWFKEIVKKYPAKFKGWIYSKKGSAVKNVLGKIKIRKIIPQDIEYKLSEFAYLYEYLFKIQSVTDNSLMETIINKYLKPILNKLDIQDLDKPDYTNRFREYLTESFNNYSTAKTLVFGNQQKKLEDFYYPLKVIKKILGGSGKLKEVLLLDEYKSDFIPKYKKVIVLDDGGMGKSTIFKWLFLSCIKTNKGIPVYIELRNLNKDNDLLDEITNKLNPLDFVIERKATAKILSQKGFVFFFDGYDEIKFENREFVTKDLQNFISKCTNSYFAISSRPEKALLAFSEFQEFGIQKLNKEDAFELIKKLDNYGERSLRLIEQIEQKGLQEMHEFLSNPLLVSLLFKKFEFRESIPFKKQEFFYEVFEALFQAHDLSKGGSFIREKESKLSLSEFFQILRGIGFRCIQDGIQFNEAQLLQIVNIVKKEFAILFDSYLFLNDLIKAVPLFVRDGLMVRWAHKSIQQYFAAEYICRDSKENQQKILMALYKSAQAYSYESILRLCYEIDYKSFRSSIIYSFCKETINNTENAFHNLKKAGKISSIELDIRKGLLGTQKMALIYGANNLVEKNKKKLYKEWGEVQEIYLPFNYVVLSNLGIFAFSIKHLLCVVNDKLVDSRNQIWPGDNILVNGLPKDFNMKQGELFLLDNDDPAHFLNTPKNFKVLNELLLSLYILIDVEKVKQTYVQINNEKENFINDDFISGF</sequence>
<dbReference type="PANTHER" id="PTHR46844:SF1">
    <property type="entry name" value="SLR5058 PROTEIN"/>
    <property type="match status" value="1"/>
</dbReference>
<dbReference type="AlphaFoldDB" id="G8TPJ0"/>
<evidence type="ECO:0008006" key="3">
    <source>
        <dbReference type="Google" id="ProtNLM"/>
    </source>
</evidence>
<evidence type="ECO:0000313" key="2">
    <source>
        <dbReference type="Proteomes" id="UP000005438"/>
    </source>
</evidence>
<reference evidence="1 2" key="1">
    <citation type="submission" date="2011-12" db="EMBL/GenBank/DDBJ databases">
        <title>The complete genome of Niastella koreensis GR20-10.</title>
        <authorList>
            <consortium name="US DOE Joint Genome Institute (JGI-PGF)"/>
            <person name="Lucas S."/>
            <person name="Han J."/>
            <person name="Lapidus A."/>
            <person name="Bruce D."/>
            <person name="Goodwin L."/>
            <person name="Pitluck S."/>
            <person name="Peters L."/>
            <person name="Kyrpides N."/>
            <person name="Mavromatis K."/>
            <person name="Ivanova N."/>
            <person name="Mikhailova N."/>
            <person name="Davenport K."/>
            <person name="Saunders E."/>
            <person name="Detter J.C."/>
            <person name="Tapia R."/>
            <person name="Han C."/>
            <person name="Land M."/>
            <person name="Hauser L."/>
            <person name="Markowitz V."/>
            <person name="Cheng J.-F."/>
            <person name="Hugenholtz P."/>
            <person name="Woyke T."/>
            <person name="Wu D."/>
            <person name="Tindall B."/>
            <person name="Pomrenke H."/>
            <person name="Brambilla E."/>
            <person name="Klenk H.-P."/>
            <person name="Eisen J.A."/>
        </authorList>
    </citation>
    <scope>NUCLEOTIDE SEQUENCE [LARGE SCALE GENOMIC DNA]</scope>
    <source>
        <strain evidence="2">DSM 17620 / KACC 11465 / NBRC 106392 / GR20-10</strain>
    </source>
</reference>
<dbReference type="PATRIC" id="fig|700598.3.peg.1466"/>
<dbReference type="SUPFAM" id="SSF52540">
    <property type="entry name" value="P-loop containing nucleoside triphosphate hydrolases"/>
    <property type="match status" value="1"/>
</dbReference>
<name>G8TPJ0_NIAKG</name>